<comment type="similarity">
    <text evidence="2">Belongs to the complex I 20 kDa subunit family.</text>
</comment>
<name>A0A839UWF7_9PROT</name>
<reference evidence="10 11" key="1">
    <citation type="submission" date="2020-08" db="EMBL/GenBank/DDBJ databases">
        <title>Genomic Encyclopedia of Type Strains, Phase III (KMG-III): the genomes of soil and plant-associated and newly described type strains.</title>
        <authorList>
            <person name="Whitman W."/>
        </authorList>
    </citation>
    <scope>NUCLEOTIDE SEQUENCE [LARGE SCALE GENOMIC DNA]</scope>
    <source>
        <strain evidence="10 11">CECT 8088</strain>
    </source>
</reference>
<dbReference type="InterPro" id="IPR006137">
    <property type="entry name" value="NADH_UbQ_OxRdtase-like_20kDa"/>
</dbReference>
<gene>
    <name evidence="10" type="ORF">FHR90_001993</name>
</gene>
<keyword evidence="6" id="KW-0408">Iron</keyword>
<evidence type="ECO:0000256" key="5">
    <source>
        <dbReference type="ARBA" id="ARBA00022723"/>
    </source>
</evidence>
<dbReference type="Pfam" id="PF01058">
    <property type="entry name" value="Oxidored_q6"/>
    <property type="match status" value="1"/>
</dbReference>
<feature type="domain" description="NADH:ubiquinone oxidoreductase-like 20kDa subunit" evidence="9">
    <location>
        <begin position="46"/>
        <end position="155"/>
    </location>
</feature>
<evidence type="ECO:0000256" key="7">
    <source>
        <dbReference type="ARBA" id="ARBA00023014"/>
    </source>
</evidence>
<dbReference type="GO" id="GO:0046872">
    <property type="term" value="F:metal ion binding"/>
    <property type="evidence" value="ECO:0007669"/>
    <property type="project" value="UniProtKB-KW"/>
</dbReference>
<keyword evidence="5" id="KW-0479">Metal-binding</keyword>
<protein>
    <submittedName>
        <fullName evidence="10">Ni,Fe-hydrogenase III small subunit</fullName>
    </submittedName>
</protein>
<comment type="cofactor">
    <cofactor evidence="1">
        <name>[4Fe-4S] cluster</name>
        <dbReference type="ChEBI" id="CHEBI:49883"/>
    </cofactor>
</comment>
<evidence type="ECO:0000256" key="8">
    <source>
        <dbReference type="ARBA" id="ARBA00023136"/>
    </source>
</evidence>
<evidence type="ECO:0000256" key="4">
    <source>
        <dbReference type="ARBA" id="ARBA00022485"/>
    </source>
</evidence>
<keyword evidence="3" id="KW-1003">Cell membrane</keyword>
<evidence type="ECO:0000256" key="3">
    <source>
        <dbReference type="ARBA" id="ARBA00022475"/>
    </source>
</evidence>
<dbReference type="AlphaFoldDB" id="A0A839UWF7"/>
<dbReference type="EMBL" id="JACHXV010000006">
    <property type="protein sequence ID" value="MBB3174157.1"/>
    <property type="molecule type" value="Genomic_DNA"/>
</dbReference>
<evidence type="ECO:0000256" key="6">
    <source>
        <dbReference type="ARBA" id="ARBA00023004"/>
    </source>
</evidence>
<evidence type="ECO:0000259" key="9">
    <source>
        <dbReference type="Pfam" id="PF01058"/>
    </source>
</evidence>
<dbReference type="Proteomes" id="UP000557688">
    <property type="component" value="Unassembled WGS sequence"/>
</dbReference>
<evidence type="ECO:0000256" key="2">
    <source>
        <dbReference type="ARBA" id="ARBA00009173"/>
    </source>
</evidence>
<evidence type="ECO:0000313" key="11">
    <source>
        <dbReference type="Proteomes" id="UP000557688"/>
    </source>
</evidence>
<dbReference type="InterPro" id="IPR052375">
    <property type="entry name" value="Complex_I_20kDa-like"/>
</dbReference>
<evidence type="ECO:0000313" key="10">
    <source>
        <dbReference type="EMBL" id="MBB3174157.1"/>
    </source>
</evidence>
<organism evidence="10 11">
    <name type="scientific">Endobacter medicaginis</name>
    <dbReference type="NCBI Taxonomy" id="1181271"/>
    <lineage>
        <taxon>Bacteria</taxon>
        <taxon>Pseudomonadati</taxon>
        <taxon>Pseudomonadota</taxon>
        <taxon>Alphaproteobacteria</taxon>
        <taxon>Acetobacterales</taxon>
        <taxon>Acetobacteraceae</taxon>
        <taxon>Endobacter</taxon>
    </lineage>
</organism>
<dbReference type="PANTHER" id="PTHR42989:SF1">
    <property type="entry name" value="FORMATE HYDROGENLYASE SUBUNIT 7-RELATED"/>
    <property type="match status" value="1"/>
</dbReference>
<keyword evidence="11" id="KW-1185">Reference proteome</keyword>
<dbReference type="PANTHER" id="PTHR42989">
    <property type="entry name" value="HYDROGENASE-4 COMPONENT I"/>
    <property type="match status" value="1"/>
</dbReference>
<proteinExistence type="inferred from homology"/>
<dbReference type="SUPFAM" id="SSF56770">
    <property type="entry name" value="HydA/Nqo6-like"/>
    <property type="match status" value="1"/>
</dbReference>
<comment type="caution">
    <text evidence="10">The sequence shown here is derived from an EMBL/GenBank/DDBJ whole genome shotgun (WGS) entry which is preliminary data.</text>
</comment>
<sequence>MDDLESLTRPDDAQVAALRARMEAASQRRLGRSLALARLDLGGSGGCGLELAALGGLTYQLGRYGLRFVDSPRQADVLLVGGALTRTMRGALDAAWATMAAPKWLVAIGDCAVDGGAFKGSYAVAGGINTILPVDLIVRGCPPRPVEILLGLRALLEANAD</sequence>
<dbReference type="RefSeq" id="WP_266152638.1">
    <property type="nucleotide sequence ID" value="NZ_JACHXV010000006.1"/>
</dbReference>
<dbReference type="Gene3D" id="3.40.50.12280">
    <property type="match status" value="1"/>
</dbReference>
<dbReference type="GO" id="GO:0051539">
    <property type="term" value="F:4 iron, 4 sulfur cluster binding"/>
    <property type="evidence" value="ECO:0007669"/>
    <property type="project" value="UniProtKB-KW"/>
</dbReference>
<keyword evidence="8" id="KW-0472">Membrane</keyword>
<evidence type="ECO:0000256" key="1">
    <source>
        <dbReference type="ARBA" id="ARBA00001966"/>
    </source>
</evidence>
<keyword evidence="7" id="KW-0411">Iron-sulfur</keyword>
<accession>A0A839UWF7</accession>
<keyword evidence="4" id="KW-0004">4Fe-4S</keyword>